<dbReference type="PANTHER" id="PTHR34278:SF10">
    <property type="entry name" value="CALCIUM-BINDING SITE PROTEIN-RELATED"/>
    <property type="match status" value="1"/>
</dbReference>
<dbReference type="GeneID" id="104737440"/>
<proteinExistence type="predicted"/>
<feature type="region of interest" description="Disordered" evidence="1">
    <location>
        <begin position="1"/>
        <end position="117"/>
    </location>
</feature>
<gene>
    <name evidence="3" type="primary">LOC104737440</name>
</gene>
<organism evidence="2 3">
    <name type="scientific">Camelina sativa</name>
    <name type="common">False flax</name>
    <name type="synonym">Myagrum sativum</name>
    <dbReference type="NCBI Taxonomy" id="90675"/>
    <lineage>
        <taxon>Eukaryota</taxon>
        <taxon>Viridiplantae</taxon>
        <taxon>Streptophyta</taxon>
        <taxon>Embryophyta</taxon>
        <taxon>Tracheophyta</taxon>
        <taxon>Spermatophyta</taxon>
        <taxon>Magnoliopsida</taxon>
        <taxon>eudicotyledons</taxon>
        <taxon>Gunneridae</taxon>
        <taxon>Pentapetalae</taxon>
        <taxon>rosids</taxon>
        <taxon>malvids</taxon>
        <taxon>Brassicales</taxon>
        <taxon>Brassicaceae</taxon>
        <taxon>Camelineae</taxon>
        <taxon>Camelina</taxon>
    </lineage>
</organism>
<dbReference type="RefSeq" id="XP_010455914.1">
    <property type="nucleotide sequence ID" value="XM_010457612.2"/>
</dbReference>
<sequence length="117" mass="13013">MKNEGRQQNVIRTGMIHPRGFDPRPTNPPPANGVKVSSSTTSQSNIIGVSERSKYSNCHVSPAIKSGHKSKDRRKSQPTSCWSDEKLDRLIGSDSSSAQDILDTLYDEEDDEEDDEH</sequence>
<feature type="compositionally biased region" description="Polar residues" evidence="1">
    <location>
        <begin position="1"/>
        <end position="11"/>
    </location>
</feature>
<name>A0ABM0VGS0_CAMSA</name>
<feature type="compositionally biased region" description="Polar residues" evidence="1">
    <location>
        <begin position="35"/>
        <end position="47"/>
    </location>
</feature>
<dbReference type="Proteomes" id="UP000694864">
    <property type="component" value="Chromosome 13"/>
</dbReference>
<feature type="compositionally biased region" description="Basic residues" evidence="1">
    <location>
        <begin position="66"/>
        <end position="76"/>
    </location>
</feature>
<feature type="compositionally biased region" description="Acidic residues" evidence="1">
    <location>
        <begin position="105"/>
        <end position="117"/>
    </location>
</feature>
<keyword evidence="2" id="KW-1185">Reference proteome</keyword>
<protein>
    <submittedName>
        <fullName evidence="3">Uncharacterized protein LOC104737440</fullName>
    </submittedName>
</protein>
<reference evidence="2" key="1">
    <citation type="journal article" date="2014" name="Nat. Commun.">
        <title>The emerging biofuel crop Camelina sativa retains a highly undifferentiated hexaploid genome structure.</title>
        <authorList>
            <person name="Kagale S."/>
            <person name="Koh C."/>
            <person name="Nixon J."/>
            <person name="Bollina V."/>
            <person name="Clarke W.E."/>
            <person name="Tuteja R."/>
            <person name="Spillane C."/>
            <person name="Robinson S.J."/>
            <person name="Links M.G."/>
            <person name="Clarke C."/>
            <person name="Higgins E.E."/>
            <person name="Huebert T."/>
            <person name="Sharpe A.G."/>
            <person name="Parkin I.A."/>
        </authorList>
    </citation>
    <scope>NUCLEOTIDE SEQUENCE [LARGE SCALE GENOMIC DNA]</scope>
    <source>
        <strain evidence="2">cv. DH55</strain>
    </source>
</reference>
<evidence type="ECO:0000313" key="3">
    <source>
        <dbReference type="RefSeq" id="XP_010455914.1"/>
    </source>
</evidence>
<evidence type="ECO:0000313" key="2">
    <source>
        <dbReference type="Proteomes" id="UP000694864"/>
    </source>
</evidence>
<evidence type="ECO:0000256" key="1">
    <source>
        <dbReference type="SAM" id="MobiDB-lite"/>
    </source>
</evidence>
<accession>A0ABM0VGS0</accession>
<dbReference type="PANTHER" id="PTHR34278">
    <property type="entry name" value="PROTEIN THI031, PUTATIVE-RELATED"/>
    <property type="match status" value="1"/>
</dbReference>
<reference evidence="3" key="2">
    <citation type="submission" date="2025-08" db="UniProtKB">
        <authorList>
            <consortium name="RefSeq"/>
        </authorList>
    </citation>
    <scope>IDENTIFICATION</scope>
    <source>
        <tissue evidence="3">Leaf</tissue>
    </source>
</reference>